<dbReference type="GO" id="GO:0070179">
    <property type="term" value="P:D-serine biosynthetic process"/>
    <property type="evidence" value="ECO:0007669"/>
    <property type="project" value="TreeGrafter"/>
</dbReference>
<evidence type="ECO:0000256" key="1">
    <source>
        <dbReference type="ARBA" id="ARBA00001274"/>
    </source>
</evidence>
<dbReference type="AlphaFoldDB" id="A0A411YLF0"/>
<comment type="cofactor">
    <cofactor evidence="2">
        <name>Ca(2+)</name>
        <dbReference type="ChEBI" id="CHEBI:29108"/>
    </cofactor>
</comment>
<dbReference type="Pfam" id="PF00291">
    <property type="entry name" value="PALP"/>
    <property type="match status" value="1"/>
</dbReference>
<dbReference type="Proteomes" id="UP000291469">
    <property type="component" value="Chromosome"/>
</dbReference>
<evidence type="ECO:0000259" key="13">
    <source>
        <dbReference type="Pfam" id="PF00291"/>
    </source>
</evidence>
<dbReference type="InterPro" id="IPR036052">
    <property type="entry name" value="TrpB-like_PALP_sf"/>
</dbReference>
<evidence type="ECO:0000256" key="4">
    <source>
        <dbReference type="ARBA" id="ARBA00001936"/>
    </source>
</evidence>
<evidence type="ECO:0000256" key="2">
    <source>
        <dbReference type="ARBA" id="ARBA00001913"/>
    </source>
</evidence>
<comment type="cofactor">
    <cofactor evidence="5">
        <name>Mg(2+)</name>
        <dbReference type="ChEBI" id="CHEBI:18420"/>
    </cofactor>
</comment>
<evidence type="ECO:0000256" key="8">
    <source>
        <dbReference type="ARBA" id="ARBA00022842"/>
    </source>
</evidence>
<organism evidence="14 15">
    <name type="scientific">Egibacter rhizosphaerae</name>
    <dbReference type="NCBI Taxonomy" id="1670831"/>
    <lineage>
        <taxon>Bacteria</taxon>
        <taxon>Bacillati</taxon>
        <taxon>Actinomycetota</taxon>
        <taxon>Nitriliruptoria</taxon>
        <taxon>Egibacterales</taxon>
        <taxon>Egibacteraceae</taxon>
        <taxon>Egibacter</taxon>
    </lineage>
</organism>
<dbReference type="FunFam" id="3.40.50.1100:FF:000005">
    <property type="entry name" value="Threonine dehydratase catabolic"/>
    <property type="match status" value="1"/>
</dbReference>
<comment type="function">
    <text evidence="11">Catalyzes the anaerobic formation of alpha-ketobutyrate and ammonia from threonine in a two-step reaction. The first step involved a dehydration of threonine and a production of enamine intermediates (aminocrotonate), which tautomerizes to its imine form (iminobutyrate). Both intermediates are unstable and short-lived. The second step is the nonenzymatic hydrolysis of the enamine/imine intermediates to form 2-ketobutyrate and free ammonia. In the low water environment of the cell, the second step is accelerated by RidA.</text>
</comment>
<dbReference type="PROSITE" id="PS00165">
    <property type="entry name" value="DEHYDRATASE_SER_THR"/>
    <property type="match status" value="1"/>
</dbReference>
<keyword evidence="8" id="KW-0460">Magnesium</keyword>
<evidence type="ECO:0000313" key="15">
    <source>
        <dbReference type="Proteomes" id="UP000291469"/>
    </source>
</evidence>
<evidence type="ECO:0000256" key="5">
    <source>
        <dbReference type="ARBA" id="ARBA00001946"/>
    </source>
</evidence>
<protein>
    <recommendedName>
        <fullName evidence="7">threonine ammonia-lyase</fullName>
        <ecNumber evidence="7">4.3.1.19</ecNumber>
    </recommendedName>
    <alternativeName>
        <fullName evidence="12">Threonine deaminase</fullName>
    </alternativeName>
</protein>
<dbReference type="OrthoDB" id="9811476at2"/>
<evidence type="ECO:0000256" key="9">
    <source>
        <dbReference type="ARBA" id="ARBA00022898"/>
    </source>
</evidence>
<dbReference type="EMBL" id="CP036402">
    <property type="protein sequence ID" value="QBI22036.1"/>
    <property type="molecule type" value="Genomic_DNA"/>
</dbReference>
<dbReference type="CDD" id="cd01562">
    <property type="entry name" value="Thr-dehyd"/>
    <property type="match status" value="1"/>
</dbReference>
<accession>A0A411YLF0</accession>
<comment type="catalytic activity">
    <reaction evidence="1">
        <text>L-threonine = 2-oxobutanoate + NH4(+)</text>
        <dbReference type="Rhea" id="RHEA:22108"/>
        <dbReference type="ChEBI" id="CHEBI:16763"/>
        <dbReference type="ChEBI" id="CHEBI:28938"/>
        <dbReference type="ChEBI" id="CHEBI:57926"/>
        <dbReference type="EC" id="4.3.1.19"/>
    </reaction>
</comment>
<dbReference type="GO" id="GO:0003941">
    <property type="term" value="F:L-serine ammonia-lyase activity"/>
    <property type="evidence" value="ECO:0007669"/>
    <property type="project" value="TreeGrafter"/>
</dbReference>
<dbReference type="EC" id="4.3.1.19" evidence="7"/>
<dbReference type="KEGG" id="erz:ER308_13670"/>
<evidence type="ECO:0000256" key="11">
    <source>
        <dbReference type="ARBA" id="ARBA00025527"/>
    </source>
</evidence>
<evidence type="ECO:0000256" key="12">
    <source>
        <dbReference type="ARBA" id="ARBA00031427"/>
    </source>
</evidence>
<keyword evidence="10" id="KW-0456">Lyase</keyword>
<dbReference type="GO" id="GO:0005524">
    <property type="term" value="F:ATP binding"/>
    <property type="evidence" value="ECO:0007669"/>
    <property type="project" value="TreeGrafter"/>
</dbReference>
<dbReference type="GO" id="GO:0004794">
    <property type="term" value="F:threonine deaminase activity"/>
    <property type="evidence" value="ECO:0007669"/>
    <property type="project" value="UniProtKB-EC"/>
</dbReference>
<name>A0A411YLF0_9ACTN</name>
<proteinExistence type="inferred from homology"/>
<reference evidence="14 15" key="1">
    <citation type="submission" date="2019-01" db="EMBL/GenBank/DDBJ databases">
        <title>Egibacter rhizosphaerae EGI 80759T.</title>
        <authorList>
            <person name="Chen D.-D."/>
            <person name="Tian Y."/>
            <person name="Jiao J.-Y."/>
            <person name="Zhang X.-T."/>
            <person name="Zhang Y.-G."/>
            <person name="Zhang Y."/>
            <person name="Xiao M."/>
            <person name="Shu W.-S."/>
            <person name="Li W.-J."/>
        </authorList>
    </citation>
    <scope>NUCLEOTIDE SEQUENCE [LARGE SCALE GENOMIC DNA]</scope>
    <source>
        <strain evidence="14 15">EGI 80759</strain>
    </source>
</reference>
<evidence type="ECO:0000256" key="3">
    <source>
        <dbReference type="ARBA" id="ARBA00001933"/>
    </source>
</evidence>
<dbReference type="PANTHER" id="PTHR43050">
    <property type="entry name" value="SERINE / THREONINE RACEMASE FAMILY MEMBER"/>
    <property type="match status" value="1"/>
</dbReference>
<keyword evidence="9" id="KW-0663">Pyridoxal phosphate</keyword>
<evidence type="ECO:0000256" key="10">
    <source>
        <dbReference type="ARBA" id="ARBA00023239"/>
    </source>
</evidence>
<gene>
    <name evidence="14" type="ORF">ER308_13670</name>
</gene>
<evidence type="ECO:0000256" key="7">
    <source>
        <dbReference type="ARBA" id="ARBA00012096"/>
    </source>
</evidence>
<dbReference type="GO" id="GO:0030378">
    <property type="term" value="F:serine racemase activity"/>
    <property type="evidence" value="ECO:0007669"/>
    <property type="project" value="TreeGrafter"/>
</dbReference>
<feature type="domain" description="Tryptophan synthase beta chain-like PALP" evidence="13">
    <location>
        <begin position="19"/>
        <end position="303"/>
    </location>
</feature>
<dbReference type="PANTHER" id="PTHR43050:SF1">
    <property type="entry name" value="SERINE RACEMASE"/>
    <property type="match status" value="1"/>
</dbReference>
<sequence>MIELADVRGAAARLEGIAHRTRVVTSRTLDELTGASLFLKAECDQRGGAFKFRGAYNKVASLDEAARARGVAAFSSGNHAQAVALAAALHDTRATIVMPEDTPQAKLDATRGYGAEVVFYDRYTEDREEVGRRLAADHGLTLVPPYEDHEIMAGQGTVALELIEEVGDLDVLLVCVGGGGLIAGCSTAAKGLLPEVAVHGVEPSVRDITKRSLAAGERIRVPVPRTIADGQQGDIPGAMTFEVNRRRVDDVLLVTDEEIIDTMALLFERLKVVTEPSGASALAAALAGRLDLRGLRVGVTLSGGNVGIDRFGELMARRGDGLPRI</sequence>
<dbReference type="FunFam" id="3.40.50.1100:FF:000007">
    <property type="entry name" value="L-threonine dehydratase catabolic TdcB"/>
    <property type="match status" value="1"/>
</dbReference>
<dbReference type="InterPro" id="IPR000634">
    <property type="entry name" value="Ser/Thr_deHydtase_PyrdxlP-BS"/>
</dbReference>
<dbReference type="Gene3D" id="3.40.50.1100">
    <property type="match status" value="2"/>
</dbReference>
<dbReference type="GO" id="GO:0000287">
    <property type="term" value="F:magnesium ion binding"/>
    <property type="evidence" value="ECO:0007669"/>
    <property type="project" value="TreeGrafter"/>
</dbReference>
<comment type="similarity">
    <text evidence="6">Belongs to the serine/threonine dehydratase family.</text>
</comment>
<dbReference type="InterPro" id="IPR001926">
    <property type="entry name" value="TrpB-like_PALP"/>
</dbReference>
<comment type="cofactor">
    <cofactor evidence="3">
        <name>pyridoxal 5'-phosphate</name>
        <dbReference type="ChEBI" id="CHEBI:597326"/>
    </cofactor>
</comment>
<evidence type="ECO:0000256" key="6">
    <source>
        <dbReference type="ARBA" id="ARBA00010869"/>
    </source>
</evidence>
<evidence type="ECO:0000313" key="14">
    <source>
        <dbReference type="EMBL" id="QBI22036.1"/>
    </source>
</evidence>
<dbReference type="GO" id="GO:0018114">
    <property type="term" value="F:threonine racemase activity"/>
    <property type="evidence" value="ECO:0007669"/>
    <property type="project" value="TreeGrafter"/>
</dbReference>
<keyword evidence="15" id="KW-1185">Reference proteome</keyword>
<comment type="cofactor">
    <cofactor evidence="4">
        <name>Mn(2+)</name>
        <dbReference type="ChEBI" id="CHEBI:29035"/>
    </cofactor>
</comment>
<dbReference type="GO" id="GO:0030170">
    <property type="term" value="F:pyridoxal phosphate binding"/>
    <property type="evidence" value="ECO:0007669"/>
    <property type="project" value="InterPro"/>
</dbReference>
<dbReference type="SUPFAM" id="SSF53686">
    <property type="entry name" value="Tryptophan synthase beta subunit-like PLP-dependent enzymes"/>
    <property type="match status" value="1"/>
</dbReference>